<dbReference type="Gene3D" id="3.30.559.30">
    <property type="entry name" value="Nonribosomal peptide synthetase, condensation domain"/>
    <property type="match status" value="3"/>
</dbReference>
<feature type="domain" description="Carrier" evidence="6">
    <location>
        <begin position="2382"/>
        <end position="2459"/>
    </location>
</feature>
<evidence type="ECO:0000256" key="4">
    <source>
        <dbReference type="SAM" id="MobiDB-lite"/>
    </source>
</evidence>
<dbReference type="SUPFAM" id="SSF56801">
    <property type="entry name" value="Acetyl-CoA synthetase-like"/>
    <property type="match status" value="2"/>
</dbReference>
<dbReference type="SMART" id="SM00823">
    <property type="entry name" value="PKS_PP"/>
    <property type="match status" value="3"/>
</dbReference>
<keyword evidence="3" id="KW-0436">Ligase</keyword>
<evidence type="ECO:0000313" key="7">
    <source>
        <dbReference type="EMBL" id="KAL2046612.1"/>
    </source>
</evidence>
<feature type="domain" description="Carrier" evidence="6">
    <location>
        <begin position="2935"/>
        <end position="3011"/>
    </location>
</feature>
<dbReference type="Gene3D" id="1.10.1200.10">
    <property type="entry name" value="ACP-like"/>
    <property type="match status" value="3"/>
</dbReference>
<reference evidence="7 8" key="1">
    <citation type="submission" date="2024-09" db="EMBL/GenBank/DDBJ databases">
        <title>Rethinking Asexuality: The Enigmatic Case of Functional Sexual Genes in Lepraria (Stereocaulaceae).</title>
        <authorList>
            <person name="Doellman M."/>
            <person name="Sun Y."/>
            <person name="Barcenas-Pena A."/>
            <person name="Lumbsch H.T."/>
            <person name="Grewe F."/>
        </authorList>
    </citation>
    <scope>NUCLEOTIDE SEQUENCE [LARGE SCALE GENOMIC DNA]</scope>
    <source>
        <strain evidence="7 8">Grewe 0041</strain>
    </source>
</reference>
<name>A0ABR4ALH6_9LECA</name>
<dbReference type="InterPro" id="IPR023213">
    <property type="entry name" value="CAT-like_dom_sf"/>
</dbReference>
<accession>A0ABR4ALH6</accession>
<dbReference type="CDD" id="cd19542">
    <property type="entry name" value="CT_NRPS-like"/>
    <property type="match status" value="1"/>
</dbReference>
<feature type="compositionally biased region" description="Pro residues" evidence="4">
    <location>
        <begin position="3266"/>
        <end position="3279"/>
    </location>
</feature>
<dbReference type="InterPro" id="IPR010071">
    <property type="entry name" value="AA_adenyl_dom"/>
</dbReference>
<dbReference type="InterPro" id="IPR045851">
    <property type="entry name" value="AMP-bd_C_sf"/>
</dbReference>
<feature type="compositionally biased region" description="Low complexity" evidence="4">
    <location>
        <begin position="3250"/>
        <end position="3261"/>
    </location>
</feature>
<protein>
    <recommendedName>
        <fullName evidence="6">Carrier domain-containing protein</fullName>
    </recommendedName>
</protein>
<dbReference type="Pfam" id="PF00501">
    <property type="entry name" value="AMP-binding"/>
    <property type="match status" value="2"/>
</dbReference>
<feature type="chain" id="PRO_5046813354" description="Carrier domain-containing protein" evidence="5">
    <location>
        <begin position="24"/>
        <end position="3279"/>
    </location>
</feature>
<sequence>MGASPAAAIQAAWAALLFVYTDAKDCVVFSAIVTEKPPGHPADSRRHAAIRRTCVFRSEDLATKDSSALLQQTRQLHSVGIGLEKTLPRREPNNNPQRNTTELVINHNEQSNFAKPSASNWVGPPENGVSIDVSTSSHGLLQLRATFTDATLKANAAHQTLRQLTAVLRSLLYIPDKPITDALAAVDISLLSISDPKSSQLGSIGFLQSQFECYARSTPDQVALDFRIDLQDERSDRNIRWTYRALNERAEDFANYLHYHYGWLADKVVPICMDRCPEIFTAILGILKAGGAWCPIDPSYPQKRRHDLIARTGAQMLVSTRDTIDGLPAGVSVINVTKANTLGSKRPSPPPVNAYNLAYLIWTSGTTGKPKGVPISIGAAVTAMKSLQTAIPTEVHGGVVRCLQFSQFTFDVFVQDMFYTWGVGGTLIASDRAIMLGSFVELATKTKATHAHLTPAFAASLPRDHCPTLEVITMIGEKLTQNVADDWGRDMRAFNTYGPAETTVVSTLRQFGGPEDPVQSANVGFPLPSVIVAVLQNGKPIMTNGIGELALGGPQLSQGYWKDPDKTAERFVWSEELGMTLYMTGDVVRMLHDKTLEFVGRTDDLVKIQGIRVELSEIAFSLRACHALVQQVEIQYLNRPDRPSKVIVAFLAVPELGNLSASIETSDLALEIGKAAKEEAKENLPDYMIPHVFLVLGSIPRTPSNKIDRAVLKNLYASVDLGSWESQLASDADQNPEWTERELAILHTIEQLTGTSRDAMVRSSTLPSVGIDSISTTRLVTKLNSEGFDLSRADVLTCPDLGRFTSLAYKQHTHARLEKFDTDAFHEQWSKFLTPKFADKEAFVTPALPLQESLLTESIQSARSYWSSNSFSLDASVDLQKLHNAWKQVALHNEALRASFMPVATLQDHPDCDATFLQVILKQPILDWTHVESADPEQARHRATDIAQRHQRENFASPPWAVTIFFLGEKRVMMLTIHHAIRDEPSLGFIMDDLHRAYTDSMSDQATASRQQFTEAVSLLQPSLDQKQEDATYWTKLLSEYGEQEDPKLLPVLTNDNSSSGSFVHTWVMKRSYQDLQREAVSAGASSVASTLRLAWSLILLEYLETDKVVIGETWSARSEAAALADVIGPLISVIPFPFKRSGTAREAMTHQAGFQTESKPHYGVHPKVMRRVLGRSDGEPTYTAIFNFKPDMDQDKSGKETSLWKQMDNVVGLSVEHPLALNASMTSAGKLSLELVASKQFFDRPHLDILFKQIEGCTYTLLADPDMLLSETSPRLPIDLLSISHGPSTGMENPAWSQSPMHWVDHFAETHPNWIAAEVASRVEESGVTSKKWTYEELLKAYRTIVQLIKGFQCKGGMIAVCLERRLDVYAILLGIHGSGNTYLPIAEDLPSERKSFMLKDSNAAMLFTSKALQETFETVPSQCHTMLVDDLRYPTVAIPIELAPAQPTDNAYLLYTSGSTGAPKGVLVSRGNLTSFTEADSNFICSYVPEMSRLEGKGKYLGLASYAFDVHLKEMFTAWRHGMCAVTAPRSLLLDNLELALRKLRITHASFVPSLIDSLGIEPSTLPNLKYLTVGGEKISQHVIDTWAGNPWVTLVNAYGPTEATIGCCFQKVERRMNVRNVGPPLSYTIAHVLQPGTLSYTLRGTAGELCITGDLVANGYLNRPDAKGFVDDFHGQRMYQTGDRVRLMADGSLEFLGRDDDQTKVRGQRLELGEVTEAVRVAAAAVLKVDKIDAVAIVTQHASMAKPQLVVFLASRQTVNGEQPALSSFPDDRASGEILSACQKLLPAFMVPDHIIPITRLPAATISRKVDAKRLKALFSDIAIDDLLSNKPAQETGDRPLNETEKVIANTASITLNVKDAKIGPLTNLFQLGLDSLSAISVTIKLQKLGFKCSVTDVLKRPVVQGLALLPRKDTASKSVETASKKIADLESRFRHHYRHGPLMGTVAAIRPCLPLQETLVASSLARDRDALYINHVKLRISNLVDKDRLKRAWESTIANHEILRTVFRNFEGRVVQIIFKEHDFDWTEIHVTDSVSQDSTLKQLEGERGEEIDRAIHRKPPFRLALATSRSGQAYATLLVSIHHGLYDGESFPMILDEVYAHYQSLPSNSRTHFSELLRHIYAQNPEDAKSFWTKYLEGYKPNSLQVPSSLNMTIENQRKVSVSLSHIEAFASSINGTPASLLQAIFGIILAQYLQRRDVVFGAVYSGRTVPIDNPHSILAPCITTIPQRVHLKQAHSSVTDVLTAAQAGFVESLEYQHTSLRDIHRWVKAEKSLFNCLFSYVRKRNCAEWEKLWWEVESNMPSEFPFNMEVEADGERDEAVARCVFRSQDVRLGDVVLENMDMLLAALVKGETVQVKDLGIGDTSLEGNETEKYDEINWDPQETTVRDEIAKMTSLPSETIKKATSFFSLGIDSISAIKLVQKLRQQSGLECSSADIMRYPNIGLLVRHINSNSSTNADRHDIVARPEFDEKLEGRGKTHPEDDIITTYPCTPLQASMLTRTLSSADGKMYVHHHVRLLNPEVDLERLRDAWKELAVRTEILRTAFHYHEDSRSWNGAVHKISDVECKKLDGNGNMDAVLKKIQEDSSFRRAEDYGRRLPWKVGLVGNWMVISMHHALYDGEALGMLLKDLSQLYERTGATFKQEQSLLAAGPAFSVAAKEIASTAGGKEDFWLRQIEGSQGIDAVEPDQPSKEARRTLKLPVNSVIQRCKHLGVTLQSAALLAYGKSLACTLERRDLVFGHVVGGRTLSMRGVNDVVGPLFNTVPFRFKLDKSYATNKAAVNSIQDFTGKAQVYQHASLSKIQREWKSKRAGADGELFNAIFLFQQPAVAEIAELWSIVDDVLEGENKAEYPINFEIEQRDQQISVLLASSIISNIPAWLDRYEQILYDILDQPNRSVAAFPNDLAALPLETSSSQPESTPPSSAEEAISSGPDLDAIRNALSKASNLPATKITNDTSIFSLGLDSISAIQIASICQKQGLGLSVADVLQGRSLVGICKFLREKQKLVTTAPTVQNSRDEPAQSLVSENTKAAALELAGLKAEQAQEQVEEILPFLAGQVYHLASWLKSGRTMREGIFAYRCRRPLDSSKLRAAWEELRKRHVVLRTTFFATSSNEAVQVIFKSGVEHADAFETIAVELASEEVVSEIFKREADRRFDMFTPPVKLILAQSSEGGVVLMKLHHAVYDAWTVHKLVDDLAALYQGNPLSPPPDVRDFICHTTISSQNLSHRDYWRSTLQHAESTLLRSRSSSTPPTHHFPVIPPSETPSPTSPP</sequence>
<dbReference type="PANTHER" id="PTHR45527:SF2">
    <property type="entry name" value="FERRICROCIN SYNTHETASE (NONRIBOSOMAL PEPTIDE SIDEROPHORE SYNTHASE ) (EUROFUNG)"/>
    <property type="match status" value="1"/>
</dbReference>
<dbReference type="EMBL" id="JBHFEH010000111">
    <property type="protein sequence ID" value="KAL2046612.1"/>
    <property type="molecule type" value="Genomic_DNA"/>
</dbReference>
<evidence type="ECO:0000259" key="6">
    <source>
        <dbReference type="PROSITE" id="PS50075"/>
    </source>
</evidence>
<dbReference type="InterPro" id="IPR042099">
    <property type="entry name" value="ANL_N_sf"/>
</dbReference>
<keyword evidence="1" id="KW-0596">Phosphopantetheine</keyword>
<feature type="region of interest" description="Disordered" evidence="4">
    <location>
        <begin position="3250"/>
        <end position="3279"/>
    </location>
</feature>
<dbReference type="InterPro" id="IPR020806">
    <property type="entry name" value="PKS_PP-bd"/>
</dbReference>
<dbReference type="PROSITE" id="PS00012">
    <property type="entry name" value="PHOSPHOPANTETHEINE"/>
    <property type="match status" value="2"/>
</dbReference>
<feature type="region of interest" description="Disordered" evidence="4">
    <location>
        <begin position="2917"/>
        <end position="2936"/>
    </location>
</feature>
<keyword evidence="2" id="KW-0597">Phosphoprotein</keyword>
<dbReference type="InterPro" id="IPR000873">
    <property type="entry name" value="AMP-dep_synth/lig_dom"/>
</dbReference>
<dbReference type="InterPro" id="IPR009081">
    <property type="entry name" value="PP-bd_ACP"/>
</dbReference>
<feature type="domain" description="Carrier" evidence="6">
    <location>
        <begin position="736"/>
        <end position="812"/>
    </location>
</feature>
<dbReference type="PROSITE" id="PS00455">
    <property type="entry name" value="AMP_BINDING"/>
    <property type="match status" value="2"/>
</dbReference>
<dbReference type="PANTHER" id="PTHR45527">
    <property type="entry name" value="NONRIBOSOMAL PEPTIDE SYNTHETASE"/>
    <property type="match status" value="1"/>
</dbReference>
<dbReference type="NCBIfam" id="TIGR01733">
    <property type="entry name" value="AA-adenyl-dom"/>
    <property type="match status" value="1"/>
</dbReference>
<dbReference type="CDD" id="cd05918">
    <property type="entry name" value="A_NRPS_SidN3_like"/>
    <property type="match status" value="1"/>
</dbReference>
<feature type="signal peptide" evidence="5">
    <location>
        <begin position="1"/>
        <end position="23"/>
    </location>
</feature>
<evidence type="ECO:0000313" key="8">
    <source>
        <dbReference type="Proteomes" id="UP001590951"/>
    </source>
</evidence>
<dbReference type="Gene3D" id="3.30.300.30">
    <property type="match status" value="2"/>
</dbReference>
<dbReference type="Pfam" id="PF00668">
    <property type="entry name" value="Condensation"/>
    <property type="match status" value="4"/>
</dbReference>
<dbReference type="InterPro" id="IPR001242">
    <property type="entry name" value="Condensation_dom"/>
</dbReference>
<dbReference type="Pfam" id="PF00550">
    <property type="entry name" value="PP-binding"/>
    <property type="match status" value="4"/>
</dbReference>
<comment type="caution">
    <text evidence="7">The sequence shown here is derived from an EMBL/GenBank/DDBJ whole genome shotgun (WGS) entry which is preliminary data.</text>
</comment>
<dbReference type="Gene3D" id="3.30.559.10">
    <property type="entry name" value="Chloramphenicol acetyltransferase-like domain"/>
    <property type="match status" value="4"/>
</dbReference>
<dbReference type="InterPro" id="IPR036736">
    <property type="entry name" value="ACP-like_sf"/>
</dbReference>
<dbReference type="SMART" id="SM01294">
    <property type="entry name" value="PKS_PP_betabranch"/>
    <property type="match status" value="1"/>
</dbReference>
<gene>
    <name evidence="7" type="ORF">ABVK25_011693</name>
</gene>
<dbReference type="Proteomes" id="UP001590951">
    <property type="component" value="Unassembled WGS sequence"/>
</dbReference>
<evidence type="ECO:0000256" key="3">
    <source>
        <dbReference type="ARBA" id="ARBA00022598"/>
    </source>
</evidence>
<dbReference type="InterPro" id="IPR020845">
    <property type="entry name" value="AMP-binding_CS"/>
</dbReference>
<dbReference type="SUPFAM" id="SSF47336">
    <property type="entry name" value="ACP-like"/>
    <property type="match status" value="3"/>
</dbReference>
<dbReference type="SUPFAM" id="SSF52777">
    <property type="entry name" value="CoA-dependent acyltransferases"/>
    <property type="match status" value="7"/>
</dbReference>
<keyword evidence="8" id="KW-1185">Reference proteome</keyword>
<evidence type="ECO:0000256" key="1">
    <source>
        <dbReference type="ARBA" id="ARBA00022450"/>
    </source>
</evidence>
<proteinExistence type="predicted"/>
<dbReference type="Gene3D" id="3.40.50.12780">
    <property type="entry name" value="N-terminal domain of ligase-like"/>
    <property type="match status" value="2"/>
</dbReference>
<evidence type="ECO:0000256" key="2">
    <source>
        <dbReference type="ARBA" id="ARBA00022553"/>
    </source>
</evidence>
<evidence type="ECO:0000256" key="5">
    <source>
        <dbReference type="SAM" id="SignalP"/>
    </source>
</evidence>
<organism evidence="7 8">
    <name type="scientific">Lepraria finkii</name>
    <dbReference type="NCBI Taxonomy" id="1340010"/>
    <lineage>
        <taxon>Eukaryota</taxon>
        <taxon>Fungi</taxon>
        <taxon>Dikarya</taxon>
        <taxon>Ascomycota</taxon>
        <taxon>Pezizomycotina</taxon>
        <taxon>Lecanoromycetes</taxon>
        <taxon>OSLEUM clade</taxon>
        <taxon>Lecanoromycetidae</taxon>
        <taxon>Lecanorales</taxon>
        <taxon>Lecanorineae</taxon>
        <taxon>Stereocaulaceae</taxon>
        <taxon>Lepraria</taxon>
    </lineage>
</organism>
<keyword evidence="5" id="KW-0732">Signal</keyword>
<dbReference type="InterPro" id="IPR006162">
    <property type="entry name" value="Ppantetheine_attach_site"/>
</dbReference>
<feature type="domain" description="Carrier" evidence="6">
    <location>
        <begin position="1842"/>
        <end position="1918"/>
    </location>
</feature>
<dbReference type="PROSITE" id="PS50075">
    <property type="entry name" value="CARRIER"/>
    <property type="match status" value="4"/>
</dbReference>